<comment type="caution">
    <text evidence="3">The sequence shown here is derived from an EMBL/GenBank/DDBJ whole genome shotgun (WGS) entry which is preliminary data.</text>
</comment>
<feature type="compositionally biased region" description="Pro residues" evidence="1">
    <location>
        <begin position="168"/>
        <end position="178"/>
    </location>
</feature>
<dbReference type="AlphaFoldDB" id="A0A9P9JBH5"/>
<evidence type="ECO:0000256" key="1">
    <source>
        <dbReference type="SAM" id="MobiDB-lite"/>
    </source>
</evidence>
<organism evidence="3 4">
    <name type="scientific">Dactylonectria estremocensis</name>
    <dbReference type="NCBI Taxonomy" id="1079267"/>
    <lineage>
        <taxon>Eukaryota</taxon>
        <taxon>Fungi</taxon>
        <taxon>Dikarya</taxon>
        <taxon>Ascomycota</taxon>
        <taxon>Pezizomycotina</taxon>
        <taxon>Sordariomycetes</taxon>
        <taxon>Hypocreomycetidae</taxon>
        <taxon>Hypocreales</taxon>
        <taxon>Nectriaceae</taxon>
        <taxon>Dactylonectria</taxon>
    </lineage>
</organism>
<proteinExistence type="predicted"/>
<evidence type="ECO:0000259" key="2">
    <source>
        <dbReference type="SMART" id="SM00355"/>
    </source>
</evidence>
<dbReference type="InterPro" id="IPR013087">
    <property type="entry name" value="Znf_C2H2_type"/>
</dbReference>
<dbReference type="Gene3D" id="3.30.160.60">
    <property type="entry name" value="Classic Zinc Finger"/>
    <property type="match status" value="1"/>
</dbReference>
<feature type="compositionally biased region" description="Pro residues" evidence="1">
    <location>
        <begin position="141"/>
        <end position="159"/>
    </location>
</feature>
<dbReference type="EMBL" id="JAGMUU010000002">
    <property type="protein sequence ID" value="KAH7160479.1"/>
    <property type="molecule type" value="Genomic_DNA"/>
</dbReference>
<protein>
    <recommendedName>
        <fullName evidence="2">C2H2-type domain-containing protein</fullName>
    </recommendedName>
</protein>
<dbReference type="Proteomes" id="UP000717696">
    <property type="component" value="Unassembled WGS sequence"/>
</dbReference>
<evidence type="ECO:0000313" key="3">
    <source>
        <dbReference type="EMBL" id="KAH7160479.1"/>
    </source>
</evidence>
<feature type="region of interest" description="Disordered" evidence="1">
    <location>
        <begin position="137"/>
        <end position="202"/>
    </location>
</feature>
<keyword evidence="4" id="KW-1185">Reference proteome</keyword>
<sequence length="309" mass="34219">MASSLNHQDAARFFRSAVNSSSSTGSASGAHHDIPWLDQRVRTALPLVTTDMATGPVGLCPLKDLGEYVLTVLHMLSCFTDDLVHGCFVHDYATSNLDLLVNLDDGSITDYLDTKHETLRSIADRITNLSKDCQNIWVDSPQPPRALPQPSIHPPPVHPQPSSSQSPPIDPSPAPPRPVLRRDISTQSGSEASPKAGTRMDLNPMDAAAERQTTPEVTPSIDKLRVRGSSQYTCPHGMACKRGGVQNGQLRVFKRNSDFRTHLERHERVYKCDLPGCPNRKGFSRPDQLERHKRLVKHETDPLWTAVEF</sequence>
<feature type="domain" description="C2H2-type" evidence="2">
    <location>
        <begin position="232"/>
        <end position="266"/>
    </location>
</feature>
<dbReference type="OrthoDB" id="4826573at2759"/>
<gene>
    <name evidence="3" type="ORF">B0J13DRAFT_128078</name>
</gene>
<reference evidence="3" key="1">
    <citation type="journal article" date="2021" name="Nat. Commun.">
        <title>Genetic determinants of endophytism in the Arabidopsis root mycobiome.</title>
        <authorList>
            <person name="Mesny F."/>
            <person name="Miyauchi S."/>
            <person name="Thiergart T."/>
            <person name="Pickel B."/>
            <person name="Atanasova L."/>
            <person name="Karlsson M."/>
            <person name="Huettel B."/>
            <person name="Barry K.W."/>
            <person name="Haridas S."/>
            <person name="Chen C."/>
            <person name="Bauer D."/>
            <person name="Andreopoulos W."/>
            <person name="Pangilinan J."/>
            <person name="LaButti K."/>
            <person name="Riley R."/>
            <person name="Lipzen A."/>
            <person name="Clum A."/>
            <person name="Drula E."/>
            <person name="Henrissat B."/>
            <person name="Kohler A."/>
            <person name="Grigoriev I.V."/>
            <person name="Martin F.M."/>
            <person name="Hacquard S."/>
        </authorList>
    </citation>
    <scope>NUCLEOTIDE SEQUENCE</scope>
    <source>
        <strain evidence="3">MPI-CAGE-AT-0021</strain>
    </source>
</reference>
<feature type="domain" description="C2H2-type" evidence="2">
    <location>
        <begin position="270"/>
        <end position="298"/>
    </location>
</feature>
<dbReference type="SMART" id="SM00355">
    <property type="entry name" value="ZnF_C2H2"/>
    <property type="match status" value="2"/>
</dbReference>
<evidence type="ECO:0000313" key="4">
    <source>
        <dbReference type="Proteomes" id="UP000717696"/>
    </source>
</evidence>
<name>A0A9P9JBH5_9HYPO</name>
<accession>A0A9P9JBH5</accession>